<dbReference type="GO" id="GO:0003700">
    <property type="term" value="F:DNA-binding transcription factor activity"/>
    <property type="evidence" value="ECO:0007669"/>
    <property type="project" value="InterPro"/>
</dbReference>
<dbReference type="AlphaFoldDB" id="A0A7Z2VLP2"/>
<evidence type="ECO:0000256" key="1">
    <source>
        <dbReference type="ARBA" id="ARBA00023125"/>
    </source>
</evidence>
<protein>
    <submittedName>
        <fullName evidence="3">MarR family transcriptional regulator</fullName>
    </submittedName>
</protein>
<gene>
    <name evidence="3" type="ORF">HH215_20910</name>
</gene>
<dbReference type="InterPro" id="IPR000835">
    <property type="entry name" value="HTH_MarR-typ"/>
</dbReference>
<keyword evidence="1" id="KW-0238">DNA-binding</keyword>
<feature type="domain" description="HTH marR-type" evidence="2">
    <location>
        <begin position="1"/>
        <end position="142"/>
    </location>
</feature>
<dbReference type="SMART" id="SM00347">
    <property type="entry name" value="HTH_MARR"/>
    <property type="match status" value="1"/>
</dbReference>
<dbReference type="RefSeq" id="WP_169281655.1">
    <property type="nucleotide sequence ID" value="NZ_CP051680.1"/>
</dbReference>
<evidence type="ECO:0000259" key="2">
    <source>
        <dbReference type="PROSITE" id="PS50995"/>
    </source>
</evidence>
<dbReference type="PROSITE" id="PS50995">
    <property type="entry name" value="HTH_MARR_2"/>
    <property type="match status" value="1"/>
</dbReference>
<keyword evidence="4" id="KW-1185">Reference proteome</keyword>
<dbReference type="InterPro" id="IPR036390">
    <property type="entry name" value="WH_DNA-bd_sf"/>
</dbReference>
<dbReference type="SUPFAM" id="SSF46785">
    <property type="entry name" value="Winged helix' DNA-binding domain"/>
    <property type="match status" value="1"/>
</dbReference>
<evidence type="ECO:0000313" key="4">
    <source>
        <dbReference type="Proteomes" id="UP000502248"/>
    </source>
</evidence>
<dbReference type="Proteomes" id="UP000502248">
    <property type="component" value="Chromosome"/>
</dbReference>
<dbReference type="InterPro" id="IPR039422">
    <property type="entry name" value="MarR/SlyA-like"/>
</dbReference>
<name>A0A7Z2VLP2_9BACL</name>
<evidence type="ECO:0000313" key="3">
    <source>
        <dbReference type="EMBL" id="QJD85393.1"/>
    </source>
</evidence>
<accession>A0A7Z2VLP2</accession>
<reference evidence="3 4" key="1">
    <citation type="submission" date="2020-04" db="EMBL/GenBank/DDBJ databases">
        <title>Genome sequencing of novel species.</title>
        <authorList>
            <person name="Heo J."/>
            <person name="Kim S.-J."/>
            <person name="Kim J.-S."/>
            <person name="Hong S.-B."/>
            <person name="Kwon S.-W."/>
        </authorList>
    </citation>
    <scope>NUCLEOTIDE SEQUENCE [LARGE SCALE GENOMIC DNA]</scope>
    <source>
        <strain evidence="3 4">MFER-1</strain>
    </source>
</reference>
<dbReference type="PRINTS" id="PR00598">
    <property type="entry name" value="HTHMARR"/>
</dbReference>
<dbReference type="Gene3D" id="1.10.10.10">
    <property type="entry name" value="Winged helix-like DNA-binding domain superfamily/Winged helix DNA-binding domain"/>
    <property type="match status" value="1"/>
</dbReference>
<proteinExistence type="predicted"/>
<dbReference type="KEGG" id="cheb:HH215_20910"/>
<sequence length="149" mass="16817">MRTELLDSVSESFVTAVPLIKKNLLRSFSIDHIPFQLSRSNLEALFSLNELRSASVSQLCNHLGISPPNMTPLIDKLVINGLANRTTSTEDRRVVQIEITEDGEQLCIDLQRRLAEQIRSKLDSLSDEDLIELRQCMRSLRNIASKIIG</sequence>
<organism evidence="3 4">
    <name type="scientific">Cohnella herbarum</name>
    <dbReference type="NCBI Taxonomy" id="2728023"/>
    <lineage>
        <taxon>Bacteria</taxon>
        <taxon>Bacillati</taxon>
        <taxon>Bacillota</taxon>
        <taxon>Bacilli</taxon>
        <taxon>Bacillales</taxon>
        <taxon>Paenibacillaceae</taxon>
        <taxon>Cohnella</taxon>
    </lineage>
</organism>
<dbReference type="EMBL" id="CP051680">
    <property type="protein sequence ID" value="QJD85393.1"/>
    <property type="molecule type" value="Genomic_DNA"/>
</dbReference>
<dbReference type="GO" id="GO:0003677">
    <property type="term" value="F:DNA binding"/>
    <property type="evidence" value="ECO:0007669"/>
    <property type="project" value="UniProtKB-KW"/>
</dbReference>
<dbReference type="PANTHER" id="PTHR33164:SF101">
    <property type="entry name" value="TRANSCRIPTIONAL REPRESSOR MPRA"/>
    <property type="match status" value="1"/>
</dbReference>
<dbReference type="PANTHER" id="PTHR33164">
    <property type="entry name" value="TRANSCRIPTIONAL REGULATOR, MARR FAMILY"/>
    <property type="match status" value="1"/>
</dbReference>
<dbReference type="GO" id="GO:0006950">
    <property type="term" value="P:response to stress"/>
    <property type="evidence" value="ECO:0007669"/>
    <property type="project" value="TreeGrafter"/>
</dbReference>
<dbReference type="Pfam" id="PF01047">
    <property type="entry name" value="MarR"/>
    <property type="match status" value="1"/>
</dbReference>
<dbReference type="InterPro" id="IPR036388">
    <property type="entry name" value="WH-like_DNA-bd_sf"/>
</dbReference>